<dbReference type="InterPro" id="IPR016562">
    <property type="entry name" value="Proteasome_assmbl_chp_2_euk"/>
</dbReference>
<dbReference type="STRING" id="10228.B3RV69"/>
<evidence type="ECO:0000313" key="2">
    <source>
        <dbReference type="Proteomes" id="UP000009022"/>
    </source>
</evidence>
<dbReference type="PANTHER" id="PTHR12970">
    <property type="entry name" value="PROTEASOME ASSEMBLY CHAPERONE 2"/>
    <property type="match status" value="1"/>
</dbReference>
<dbReference type="eggNOG" id="KOG3112">
    <property type="taxonomic scope" value="Eukaryota"/>
</dbReference>
<evidence type="ECO:0000313" key="1">
    <source>
        <dbReference type="EMBL" id="EDV25449.1"/>
    </source>
</evidence>
<dbReference type="FunCoup" id="B3RV69">
    <property type="interactions" value="1922"/>
</dbReference>
<dbReference type="OrthoDB" id="10260712at2759"/>
<dbReference type="Gene3D" id="3.40.50.10900">
    <property type="entry name" value="PAC-like subunit"/>
    <property type="match status" value="1"/>
</dbReference>
<dbReference type="OMA" id="HSTPFRY"/>
<dbReference type="EMBL" id="DS985244">
    <property type="protein sequence ID" value="EDV25449.1"/>
    <property type="molecule type" value="Genomic_DNA"/>
</dbReference>
<dbReference type="AlphaFoldDB" id="B3RV69"/>
<protein>
    <submittedName>
        <fullName evidence="1">Uncharacterized protein</fullName>
    </submittedName>
</protein>
<dbReference type="KEGG" id="tad:TRIADDRAFT_55546"/>
<dbReference type="GeneID" id="6752695"/>
<dbReference type="InParanoid" id="B3RV69"/>
<keyword evidence="2" id="KW-1185">Reference proteome</keyword>
<dbReference type="GO" id="GO:0043248">
    <property type="term" value="P:proteasome assembly"/>
    <property type="evidence" value="ECO:0000318"/>
    <property type="project" value="GO_Central"/>
</dbReference>
<dbReference type="RefSeq" id="XP_002111482.1">
    <property type="nucleotide sequence ID" value="XM_002111446.1"/>
</dbReference>
<dbReference type="GO" id="GO:0005634">
    <property type="term" value="C:nucleus"/>
    <property type="evidence" value="ECO:0000318"/>
    <property type="project" value="GO_Central"/>
</dbReference>
<dbReference type="CTD" id="6752695"/>
<proteinExistence type="predicted"/>
<gene>
    <name evidence="1" type="ORF">TRIADDRAFT_55546</name>
</gene>
<dbReference type="GO" id="GO:0005829">
    <property type="term" value="C:cytosol"/>
    <property type="evidence" value="ECO:0000318"/>
    <property type="project" value="GO_Central"/>
</dbReference>
<organism evidence="1 2">
    <name type="scientific">Trichoplax adhaerens</name>
    <name type="common">Trichoplax reptans</name>
    <dbReference type="NCBI Taxonomy" id="10228"/>
    <lineage>
        <taxon>Eukaryota</taxon>
        <taxon>Metazoa</taxon>
        <taxon>Placozoa</taxon>
        <taxon>Uniplacotomia</taxon>
        <taxon>Trichoplacea</taxon>
        <taxon>Trichoplacidae</taxon>
        <taxon>Trichoplax</taxon>
    </lineage>
</organism>
<sequence length="211" mass="23988">MDCQLIGYWHHSCLLPVVGHDTSCNQQDNKNCHNQLLTPSQVYMSRTQKYVFMQIRSPVISGGAATFCADLVKWISQKGFHRVVLATSCYIHEKINTSIGSGFRYLTSRAACELRDRLENNCSWVGLEECPSTIGNNKENIPLIVIISLCTEGNAIEMALRLDSHLNDWLQFLPHHQQQSSVHPEQGLLAPWIMPKSWEVLLNRHVPSDLY</sequence>
<name>B3RV69_TRIAD</name>
<accession>B3RV69</accession>
<dbReference type="Proteomes" id="UP000009022">
    <property type="component" value="Unassembled WGS sequence"/>
</dbReference>
<dbReference type="HOGENOM" id="CLU_062640_0_1_1"/>
<dbReference type="PhylomeDB" id="B3RV69"/>
<dbReference type="InterPro" id="IPR038389">
    <property type="entry name" value="PSMG2_sf"/>
</dbReference>
<dbReference type="PANTHER" id="PTHR12970:SF1">
    <property type="entry name" value="PROTEASOME ASSEMBLY CHAPERONE 2"/>
    <property type="match status" value="1"/>
</dbReference>
<reference evidence="1 2" key="1">
    <citation type="journal article" date="2008" name="Nature">
        <title>The Trichoplax genome and the nature of placozoans.</title>
        <authorList>
            <person name="Srivastava M."/>
            <person name="Begovic E."/>
            <person name="Chapman J."/>
            <person name="Putnam N.H."/>
            <person name="Hellsten U."/>
            <person name="Kawashima T."/>
            <person name="Kuo A."/>
            <person name="Mitros T."/>
            <person name="Salamov A."/>
            <person name="Carpenter M.L."/>
            <person name="Signorovitch A.Y."/>
            <person name="Moreno M.A."/>
            <person name="Kamm K."/>
            <person name="Grimwood J."/>
            <person name="Schmutz J."/>
            <person name="Shapiro H."/>
            <person name="Grigoriev I.V."/>
            <person name="Buss L.W."/>
            <person name="Schierwater B."/>
            <person name="Dellaporta S.L."/>
            <person name="Rokhsar D.S."/>
        </authorList>
    </citation>
    <scope>NUCLEOTIDE SEQUENCE [LARGE SCALE GENOMIC DNA]</scope>
    <source>
        <strain evidence="1 2">Grell-BS-1999</strain>
    </source>
</reference>